<evidence type="ECO:0000313" key="3">
    <source>
        <dbReference type="Proteomes" id="UP000236569"/>
    </source>
</evidence>
<dbReference type="Gene3D" id="3.30.70.1230">
    <property type="entry name" value="Nucleotide cyclase"/>
    <property type="match status" value="1"/>
</dbReference>
<reference evidence="3" key="1">
    <citation type="submission" date="2018-01" db="EMBL/GenBank/DDBJ databases">
        <title>Draft Genome Sequence of the Radioresistant Bacterium Deinococcus aerius TR0125, Isolated from the Higher Atmosphere above Japan.</title>
        <authorList>
            <person name="Satoh K."/>
            <person name="Arai H."/>
            <person name="Sanzen T."/>
            <person name="Kawaguchi Y."/>
            <person name="Hayashi H."/>
            <person name="Yokobori S."/>
            <person name="Yamagishi A."/>
            <person name="Oono Y."/>
            <person name="Narumi I."/>
        </authorList>
    </citation>
    <scope>NUCLEOTIDE SEQUENCE [LARGE SCALE GENOMIC DNA]</scope>
    <source>
        <strain evidence="3">TR0125</strain>
    </source>
</reference>
<evidence type="ECO:0000259" key="1">
    <source>
        <dbReference type="PROSITE" id="PS50125"/>
    </source>
</evidence>
<protein>
    <submittedName>
        <fullName evidence="2">Guanylate cyclase</fullName>
    </submittedName>
</protein>
<dbReference type="Proteomes" id="UP000236569">
    <property type="component" value="Unassembled WGS sequence"/>
</dbReference>
<dbReference type="PANTHER" id="PTHR43081:SF1">
    <property type="entry name" value="ADENYLATE CYCLASE, TERMINAL-DIFFERENTIATION SPECIFIC"/>
    <property type="match status" value="1"/>
</dbReference>
<organism evidence="2 3">
    <name type="scientific">Deinococcus aerius</name>
    <dbReference type="NCBI Taxonomy" id="200253"/>
    <lineage>
        <taxon>Bacteria</taxon>
        <taxon>Thermotogati</taxon>
        <taxon>Deinococcota</taxon>
        <taxon>Deinococci</taxon>
        <taxon>Deinococcales</taxon>
        <taxon>Deinococcaceae</taxon>
        <taxon>Deinococcus</taxon>
    </lineage>
</organism>
<gene>
    <name evidence="2" type="ORF">DAERI_120137</name>
</gene>
<dbReference type="InterPro" id="IPR029787">
    <property type="entry name" value="Nucleotide_cyclase"/>
</dbReference>
<dbReference type="PANTHER" id="PTHR43081">
    <property type="entry name" value="ADENYLATE CYCLASE, TERMINAL-DIFFERENTIATION SPECIFIC-RELATED"/>
    <property type="match status" value="1"/>
</dbReference>
<dbReference type="EMBL" id="BFAG01000012">
    <property type="protein sequence ID" value="GBF07144.1"/>
    <property type="molecule type" value="Genomic_DNA"/>
</dbReference>
<dbReference type="AlphaFoldDB" id="A0A2I9CYC6"/>
<dbReference type="GO" id="GO:0004016">
    <property type="term" value="F:adenylate cyclase activity"/>
    <property type="evidence" value="ECO:0007669"/>
    <property type="project" value="UniProtKB-ARBA"/>
</dbReference>
<dbReference type="PROSITE" id="PS50125">
    <property type="entry name" value="GUANYLATE_CYCLASE_2"/>
    <property type="match status" value="1"/>
</dbReference>
<comment type="caution">
    <text evidence="2">The sequence shown here is derived from an EMBL/GenBank/DDBJ whole genome shotgun (WGS) entry which is preliminary data.</text>
</comment>
<evidence type="ECO:0000313" key="2">
    <source>
        <dbReference type="EMBL" id="GBF07144.1"/>
    </source>
</evidence>
<dbReference type="InterPro" id="IPR050697">
    <property type="entry name" value="Adenylyl/Guanylyl_Cyclase_3/4"/>
</dbReference>
<sequence>MMVDLVGSTRLAHELALEHYAALMGEFVQVLILSFEARGGQVLQHQGDAVVALWPAERTPAGVAAALEAHERAARLGLAEVLGVQLQVRAGVALGPVVTGPVGGQPSAYGLPVNYARRLCDAAEPGETLVCAAVVAQGSAPGVPVDRPLPPLRGFGAHCRAYQVAPVAARVTERIKAG</sequence>
<dbReference type="CDD" id="cd07302">
    <property type="entry name" value="CHD"/>
    <property type="match status" value="1"/>
</dbReference>
<dbReference type="GO" id="GO:0006171">
    <property type="term" value="P:cAMP biosynthetic process"/>
    <property type="evidence" value="ECO:0007669"/>
    <property type="project" value="TreeGrafter"/>
</dbReference>
<name>A0A2I9CYC6_9DEIO</name>
<accession>A0A2I9CYC6</accession>
<dbReference type="SUPFAM" id="SSF55073">
    <property type="entry name" value="Nucleotide cyclase"/>
    <property type="match status" value="1"/>
</dbReference>
<keyword evidence="3" id="KW-1185">Reference proteome</keyword>
<proteinExistence type="predicted"/>
<dbReference type="InterPro" id="IPR001054">
    <property type="entry name" value="A/G_cyclase"/>
</dbReference>
<feature type="domain" description="Guanylate cyclase" evidence="1">
    <location>
        <begin position="1"/>
        <end position="120"/>
    </location>
</feature>
<dbReference type="GO" id="GO:0035556">
    <property type="term" value="P:intracellular signal transduction"/>
    <property type="evidence" value="ECO:0007669"/>
    <property type="project" value="InterPro"/>
</dbReference>